<dbReference type="InterPro" id="IPR017896">
    <property type="entry name" value="4Fe4S_Fe-S-bd"/>
</dbReference>
<dbReference type="EMBL" id="FNAY01000003">
    <property type="protein sequence ID" value="SDE79067.1"/>
    <property type="molecule type" value="Genomic_DNA"/>
</dbReference>
<reference evidence="2 3" key="1">
    <citation type="submission" date="2016-10" db="EMBL/GenBank/DDBJ databases">
        <authorList>
            <person name="de Groot N.N."/>
        </authorList>
    </citation>
    <scope>NUCLEOTIDE SEQUENCE [LARGE SCALE GENOMIC DNA]</scope>
    <source>
        <strain evidence="3">DSM 938 / 37b4</strain>
    </source>
</reference>
<gene>
    <name evidence="2" type="ORF">SAMN04244550_01096</name>
</gene>
<dbReference type="RefSeq" id="WP_081348810.1">
    <property type="nucleotide sequence ID" value="NZ_CP119563.1"/>
</dbReference>
<dbReference type="Proteomes" id="UP000183812">
    <property type="component" value="Unassembled WGS sequence"/>
</dbReference>
<dbReference type="PROSITE" id="PS51379">
    <property type="entry name" value="4FE4S_FER_2"/>
    <property type="match status" value="1"/>
</dbReference>
<feature type="domain" description="4Fe-4S ferredoxin-type" evidence="1">
    <location>
        <begin position="128"/>
        <end position="158"/>
    </location>
</feature>
<accession>A0A1G7FT30</accession>
<evidence type="ECO:0000259" key="1">
    <source>
        <dbReference type="PROSITE" id="PS51379"/>
    </source>
</evidence>
<dbReference type="AlphaFoldDB" id="A0A1G7FT30"/>
<evidence type="ECO:0000313" key="2">
    <source>
        <dbReference type="EMBL" id="SDE79067.1"/>
    </source>
</evidence>
<proteinExistence type="predicted"/>
<name>A0A1G7FT30_RHOCA</name>
<organism evidence="2 3">
    <name type="scientific">Rhodobacter capsulatus</name>
    <name type="common">Rhodopseudomonas capsulata</name>
    <dbReference type="NCBI Taxonomy" id="1061"/>
    <lineage>
        <taxon>Bacteria</taxon>
        <taxon>Pseudomonadati</taxon>
        <taxon>Pseudomonadota</taxon>
        <taxon>Alphaproteobacteria</taxon>
        <taxon>Rhodobacterales</taxon>
        <taxon>Rhodobacter group</taxon>
        <taxon>Rhodobacter</taxon>
    </lineage>
</organism>
<dbReference type="OrthoDB" id="8279740at2"/>
<sequence length="208" mass="22221">MRLPLALTEALAAEHLFVAGMAAASAETILLLSPDEPGFWDHVTAEPEFADGRPDPLDRWSKRVIGALATAFGGRAIFPSDGPPYPPFFAWATESQQAFPSPVQMLAHPRMGLWTSFRGALALPEQLPLPPASKHPCSGCAAPCTTACPCGALSAKGYDVPACHAFLNTGEGENCLSGGCLVRRSCPPGQSYGRLEAQSAWHMRHFHR</sequence>
<protein>
    <recommendedName>
        <fullName evidence="1">4Fe-4S ferredoxin-type domain-containing protein</fullName>
    </recommendedName>
</protein>
<evidence type="ECO:0000313" key="3">
    <source>
        <dbReference type="Proteomes" id="UP000183812"/>
    </source>
</evidence>